<organism evidence="1 2">
    <name type="scientific">Smallanthus sonchifolius</name>
    <dbReference type="NCBI Taxonomy" id="185202"/>
    <lineage>
        <taxon>Eukaryota</taxon>
        <taxon>Viridiplantae</taxon>
        <taxon>Streptophyta</taxon>
        <taxon>Embryophyta</taxon>
        <taxon>Tracheophyta</taxon>
        <taxon>Spermatophyta</taxon>
        <taxon>Magnoliopsida</taxon>
        <taxon>eudicotyledons</taxon>
        <taxon>Gunneridae</taxon>
        <taxon>Pentapetalae</taxon>
        <taxon>asterids</taxon>
        <taxon>campanulids</taxon>
        <taxon>Asterales</taxon>
        <taxon>Asteraceae</taxon>
        <taxon>Asteroideae</taxon>
        <taxon>Heliantheae alliance</taxon>
        <taxon>Millerieae</taxon>
        <taxon>Smallanthus</taxon>
    </lineage>
</organism>
<sequence length="640" mass="73193">MSAHLASAQTLLPAHLASAQTMLPAHLASAQVLPPAHLASAQVPLPAHLASAQDLLRAYLASAHDLYIPKLAELRKPLQVKLKKEYVWEWKQSDTDYIKKIKKNLTNFPKLYLPKEEDFLIIETDASNDFWGGVLKAKTSENEEICKYTSGSFKQAERNYHSNEKELLAVKNTISKFSIYLNPVQFLVRTDNKNFTYFLRTKISVDNKQGRLVRWQMWFSRYSFKIEHLEGTKNVLADCLTRDFQNTKHKNLEMEELKALRLKEKILLIELKNLREKIAIYDESLETTVNSVQETERLQTESIPQQMAKGKEKSNPLIPVALEKSKINEESQSSSSPEANGSGKGISNPLIADSLLKTEQVSLRPSYSQIIQEPMKYGKSKFYVIFDGEHRGIYEDWSIVSRRIRKEGNTPKGADTKLVSLTFIAGLTKFIYPSPNLLEISLFPEGVKKAIKNFRKKIAAVRDADIFIKCNSTLLDWYQGSSFQSYHHLEIGIAKARTVSPSKIMEENYEDPENWVDIRVRGFLKILENLQKIKVGSFNKVNHCSHNCIITSYSGTPLPRHEKDALERMEQSIMFNKVEAGPTIKEKLCQKLQHTYENHNCDYCTNNTKKSDSPYSDSYSTEDINNEDTRELDPTHGFIN</sequence>
<name>A0ACB9HI91_9ASTR</name>
<evidence type="ECO:0000313" key="1">
    <source>
        <dbReference type="EMBL" id="KAI3795216.1"/>
    </source>
</evidence>
<accession>A0ACB9HI91</accession>
<dbReference type="Proteomes" id="UP001056120">
    <property type="component" value="Linkage Group LG12"/>
</dbReference>
<protein>
    <submittedName>
        <fullName evidence="1">Uncharacterized protein</fullName>
    </submittedName>
</protein>
<keyword evidence="2" id="KW-1185">Reference proteome</keyword>
<reference evidence="2" key="1">
    <citation type="journal article" date="2022" name="Mol. Ecol. Resour.">
        <title>The genomes of chicory, endive, great burdock and yacon provide insights into Asteraceae palaeo-polyploidization history and plant inulin production.</title>
        <authorList>
            <person name="Fan W."/>
            <person name="Wang S."/>
            <person name="Wang H."/>
            <person name="Wang A."/>
            <person name="Jiang F."/>
            <person name="Liu H."/>
            <person name="Zhao H."/>
            <person name="Xu D."/>
            <person name="Zhang Y."/>
        </authorList>
    </citation>
    <scope>NUCLEOTIDE SEQUENCE [LARGE SCALE GENOMIC DNA]</scope>
    <source>
        <strain evidence="2">cv. Yunnan</strain>
    </source>
</reference>
<comment type="caution">
    <text evidence="1">The sequence shown here is derived from an EMBL/GenBank/DDBJ whole genome shotgun (WGS) entry which is preliminary data.</text>
</comment>
<gene>
    <name evidence="1" type="ORF">L1987_37865</name>
</gene>
<proteinExistence type="predicted"/>
<dbReference type="EMBL" id="CM042029">
    <property type="protein sequence ID" value="KAI3795216.1"/>
    <property type="molecule type" value="Genomic_DNA"/>
</dbReference>
<evidence type="ECO:0000313" key="2">
    <source>
        <dbReference type="Proteomes" id="UP001056120"/>
    </source>
</evidence>
<reference evidence="1 2" key="2">
    <citation type="journal article" date="2022" name="Mol. Ecol. Resour.">
        <title>The genomes of chicory, endive, great burdock and yacon provide insights into Asteraceae paleo-polyploidization history and plant inulin production.</title>
        <authorList>
            <person name="Fan W."/>
            <person name="Wang S."/>
            <person name="Wang H."/>
            <person name="Wang A."/>
            <person name="Jiang F."/>
            <person name="Liu H."/>
            <person name="Zhao H."/>
            <person name="Xu D."/>
            <person name="Zhang Y."/>
        </authorList>
    </citation>
    <scope>NUCLEOTIDE SEQUENCE [LARGE SCALE GENOMIC DNA]</scope>
    <source>
        <strain evidence="2">cv. Yunnan</strain>
        <tissue evidence="1">Leaves</tissue>
    </source>
</reference>